<evidence type="ECO:0000313" key="2">
    <source>
        <dbReference type="EMBL" id="MCZ4298309.1"/>
    </source>
</evidence>
<accession>A0ABT4LVB9</accession>
<feature type="compositionally biased region" description="Basic residues" evidence="1">
    <location>
        <begin position="1"/>
        <end position="10"/>
    </location>
</feature>
<evidence type="ECO:0000256" key="1">
    <source>
        <dbReference type="SAM" id="MobiDB-lite"/>
    </source>
</evidence>
<keyword evidence="3" id="KW-1185">Reference proteome</keyword>
<comment type="caution">
    <text evidence="2">The sequence shown here is derived from an EMBL/GenBank/DDBJ whole genome shotgun (WGS) entry which is preliminary data.</text>
</comment>
<sequence>MAVRAPKNHAGRFQDAQSKSSLEHEIASEQASALGRSGRQVAMRLKAYREASASGEDHQEDLHQAVEAVYSFLIQRELLGLRDRSAIIRDYDIPREILARLGTSGKRH</sequence>
<feature type="region of interest" description="Disordered" evidence="1">
    <location>
        <begin position="1"/>
        <end position="38"/>
    </location>
</feature>
<evidence type="ECO:0000313" key="3">
    <source>
        <dbReference type="Proteomes" id="UP001083770"/>
    </source>
</evidence>
<protein>
    <submittedName>
        <fullName evidence="2">Uncharacterized protein</fullName>
    </submittedName>
</protein>
<dbReference type="Proteomes" id="UP001083770">
    <property type="component" value="Unassembled WGS sequence"/>
</dbReference>
<dbReference type="InterPro" id="IPR046606">
    <property type="entry name" value="DUF6665"/>
</dbReference>
<organism evidence="2 3">
    <name type="scientific">Henriciella marina</name>
    <dbReference type="NCBI Taxonomy" id="453851"/>
    <lineage>
        <taxon>Bacteria</taxon>
        <taxon>Pseudomonadati</taxon>
        <taxon>Pseudomonadota</taxon>
        <taxon>Alphaproteobacteria</taxon>
        <taxon>Hyphomonadales</taxon>
        <taxon>Hyphomonadaceae</taxon>
        <taxon>Henriciella</taxon>
    </lineage>
</organism>
<reference evidence="2" key="1">
    <citation type="submission" date="2022-12" db="EMBL/GenBank/DDBJ databases">
        <title>Bacterial isolates from different developmental stages of Nematostella vectensis.</title>
        <authorList>
            <person name="Fraune S."/>
        </authorList>
    </citation>
    <scope>NUCLEOTIDE SEQUENCE</scope>
    <source>
        <strain evidence="2">G21632-S1</strain>
    </source>
</reference>
<gene>
    <name evidence="2" type="ORF">O4G74_09590</name>
</gene>
<name>A0ABT4LVB9_9PROT</name>
<dbReference type="EMBL" id="JAPWGW010000003">
    <property type="protein sequence ID" value="MCZ4298309.1"/>
    <property type="molecule type" value="Genomic_DNA"/>
</dbReference>
<proteinExistence type="predicted"/>
<dbReference type="Pfam" id="PF20370">
    <property type="entry name" value="DUF6665"/>
    <property type="match status" value="1"/>
</dbReference>
<dbReference type="RefSeq" id="WP_269402387.1">
    <property type="nucleotide sequence ID" value="NZ_JAPWGW010000003.1"/>
</dbReference>